<protein>
    <recommendedName>
        <fullName evidence="4">Right handed beta helix region</fullName>
    </recommendedName>
</protein>
<dbReference type="STRING" id="490189.SAMN02927903_01660"/>
<dbReference type="OrthoDB" id="669576at2"/>
<feature type="signal peptide" evidence="1">
    <location>
        <begin position="1"/>
        <end position="18"/>
    </location>
</feature>
<dbReference type="AlphaFoldDB" id="A0A1G5GX50"/>
<keyword evidence="1" id="KW-0732">Signal</keyword>
<dbReference type="EMBL" id="FMVF01000007">
    <property type="protein sequence ID" value="SCY55967.1"/>
    <property type="molecule type" value="Genomic_DNA"/>
</dbReference>
<accession>A0A1G5GX50</accession>
<sequence>MRTITFLAFLLVIFSGNAQPRKWRVNNNPSYNIAQNGVTVFNDLQQAVSTVQSGDTLYVEASAMDYGNVIVQNKAIHFVGSGYFLNENPSTQHNTLAARIRRITFDVGSSGSSVSGLELTAQGSVASIVFTNTDLSNITIRRCNLEQELDFNNNADHLITNILVEQSFVNDIAVFVGPVTNVVLTNNFFPNLTIPEHFIAVISQNVFGNIVNIQGQPFYNNIVLGSSINQNNNSINNIHHNLFDFAQPAWLNGGTNVFGVPQANIFADLNASSDKKYQLKPQNECPGCYQGTPAGQQVGMFGGSSPYRISGVPAIPAIYNILSPTGVAAGGQLNVTLSTRANN</sequence>
<keyword evidence="3" id="KW-1185">Reference proteome</keyword>
<dbReference type="RefSeq" id="WP_139149629.1">
    <property type="nucleotide sequence ID" value="NZ_FMVF01000007.1"/>
</dbReference>
<gene>
    <name evidence="2" type="ORF">SAMN02927903_01660</name>
</gene>
<evidence type="ECO:0000313" key="2">
    <source>
        <dbReference type="EMBL" id="SCY55967.1"/>
    </source>
</evidence>
<dbReference type="SUPFAM" id="SSF51126">
    <property type="entry name" value="Pectin lyase-like"/>
    <property type="match status" value="1"/>
</dbReference>
<dbReference type="InterPro" id="IPR011050">
    <property type="entry name" value="Pectin_lyase_fold/virulence"/>
</dbReference>
<feature type="chain" id="PRO_5011494450" description="Right handed beta helix region" evidence="1">
    <location>
        <begin position="19"/>
        <end position="343"/>
    </location>
</feature>
<dbReference type="Proteomes" id="UP000199354">
    <property type="component" value="Unassembled WGS sequence"/>
</dbReference>
<proteinExistence type="predicted"/>
<evidence type="ECO:0000313" key="3">
    <source>
        <dbReference type="Proteomes" id="UP000199354"/>
    </source>
</evidence>
<evidence type="ECO:0008006" key="4">
    <source>
        <dbReference type="Google" id="ProtNLM"/>
    </source>
</evidence>
<evidence type="ECO:0000256" key="1">
    <source>
        <dbReference type="SAM" id="SignalP"/>
    </source>
</evidence>
<organism evidence="2 3">
    <name type="scientific">Flavobacterium caeni</name>
    <dbReference type="NCBI Taxonomy" id="490189"/>
    <lineage>
        <taxon>Bacteria</taxon>
        <taxon>Pseudomonadati</taxon>
        <taxon>Bacteroidota</taxon>
        <taxon>Flavobacteriia</taxon>
        <taxon>Flavobacteriales</taxon>
        <taxon>Flavobacteriaceae</taxon>
        <taxon>Flavobacterium</taxon>
    </lineage>
</organism>
<name>A0A1G5GX50_9FLAO</name>
<reference evidence="2 3" key="1">
    <citation type="submission" date="2016-10" db="EMBL/GenBank/DDBJ databases">
        <authorList>
            <person name="de Groot N.N."/>
        </authorList>
    </citation>
    <scope>NUCLEOTIDE SEQUENCE [LARGE SCALE GENOMIC DNA]</scope>
    <source>
        <strain evidence="2 3">CGMCC 1.7031</strain>
    </source>
</reference>